<feature type="transmembrane region" description="Helical" evidence="1">
    <location>
        <begin position="38"/>
        <end position="62"/>
    </location>
</feature>
<evidence type="ECO:0000313" key="3">
    <source>
        <dbReference type="Proteomes" id="UP000474967"/>
    </source>
</evidence>
<name>A0A6L9XTB7_9MICO</name>
<keyword evidence="3" id="KW-1185">Reference proteome</keyword>
<evidence type="ECO:0000313" key="2">
    <source>
        <dbReference type="EMBL" id="NEN04652.1"/>
    </source>
</evidence>
<keyword evidence="1" id="KW-1133">Transmembrane helix</keyword>
<dbReference type="EMBL" id="JAAGWY010000001">
    <property type="protein sequence ID" value="NEN04652.1"/>
    <property type="molecule type" value="Genomic_DNA"/>
</dbReference>
<gene>
    <name evidence="2" type="ORF">G3T36_02095</name>
</gene>
<comment type="caution">
    <text evidence="2">The sequence shown here is derived from an EMBL/GenBank/DDBJ whole genome shotgun (WGS) entry which is preliminary data.</text>
</comment>
<organism evidence="2 3">
    <name type="scientific">Leifsonia tongyongensis</name>
    <dbReference type="NCBI Taxonomy" id="1268043"/>
    <lineage>
        <taxon>Bacteria</taxon>
        <taxon>Bacillati</taxon>
        <taxon>Actinomycetota</taxon>
        <taxon>Actinomycetes</taxon>
        <taxon>Micrococcales</taxon>
        <taxon>Microbacteriaceae</taxon>
        <taxon>Leifsonia</taxon>
    </lineage>
</organism>
<dbReference type="RefSeq" id="WP_163287758.1">
    <property type="nucleotide sequence ID" value="NZ_JAAGWY010000001.1"/>
</dbReference>
<dbReference type="Proteomes" id="UP000474967">
    <property type="component" value="Unassembled WGS sequence"/>
</dbReference>
<keyword evidence="1" id="KW-0812">Transmembrane</keyword>
<protein>
    <submittedName>
        <fullName evidence="2">Uncharacterized protein</fullName>
    </submittedName>
</protein>
<dbReference type="AlphaFoldDB" id="A0A6L9XTB7"/>
<evidence type="ECO:0000256" key="1">
    <source>
        <dbReference type="SAM" id="Phobius"/>
    </source>
</evidence>
<sequence length="120" mass="13462">MLAAAVPLFFISFIGVMVSTQAREDEYGHYLGPVAPGWAGFFATLLVLSLLSIVMGIFVFFFRMAWVVNKAANIDLERRLERQRIAAAKYQEYKNANGPAYWQGRLDRANEEAARRAAGN</sequence>
<proteinExistence type="predicted"/>
<reference evidence="2 3" key="1">
    <citation type="journal article" date="2014" name="J. Microbiol.">
        <title>Diaminobutyricibacter tongyongensis gen. nov., sp. nov. and Homoserinibacter gongjuensis gen. nov., sp. nov. belong to the family Microbacteriaceae.</title>
        <authorList>
            <person name="Kim S.J."/>
            <person name="Ahn J.H."/>
            <person name="Weon H.Y."/>
            <person name="Hamada M."/>
            <person name="Suzuki K."/>
            <person name="Kwon S.W."/>
        </authorList>
    </citation>
    <scope>NUCLEOTIDE SEQUENCE [LARGE SCALE GENOMIC DNA]</scope>
    <source>
        <strain evidence="2 3">NBRC 108724</strain>
    </source>
</reference>
<accession>A0A6L9XTB7</accession>
<keyword evidence="1" id="KW-0472">Membrane</keyword>